<dbReference type="InterPro" id="IPR052515">
    <property type="entry name" value="Gfo/Idh/MocA_Oxidoreductase"/>
</dbReference>
<dbReference type="InterPro" id="IPR055170">
    <property type="entry name" value="GFO_IDH_MocA-like_dom"/>
</dbReference>
<dbReference type="AlphaFoldDB" id="A0A6N9YP70"/>
<dbReference type="Pfam" id="PF22725">
    <property type="entry name" value="GFO_IDH_MocA_C3"/>
    <property type="match status" value="1"/>
</dbReference>
<dbReference type="SUPFAM" id="SSF55347">
    <property type="entry name" value="Glyceraldehyde-3-phosphate dehydrogenase-like, C-terminal domain"/>
    <property type="match status" value="1"/>
</dbReference>
<gene>
    <name evidence="4" type="ORF">G1H11_15805</name>
</gene>
<feature type="region of interest" description="Disordered" evidence="1">
    <location>
        <begin position="271"/>
        <end position="294"/>
    </location>
</feature>
<organism evidence="4 5">
    <name type="scientific">Phytoactinopolyspora alkaliphila</name>
    <dbReference type="NCBI Taxonomy" id="1783498"/>
    <lineage>
        <taxon>Bacteria</taxon>
        <taxon>Bacillati</taxon>
        <taxon>Actinomycetota</taxon>
        <taxon>Actinomycetes</taxon>
        <taxon>Jiangellales</taxon>
        <taxon>Jiangellaceae</taxon>
        <taxon>Phytoactinopolyspora</taxon>
    </lineage>
</organism>
<dbReference type="InterPro" id="IPR036291">
    <property type="entry name" value="NAD(P)-bd_dom_sf"/>
</dbReference>
<dbReference type="PANTHER" id="PTHR43249">
    <property type="entry name" value="UDP-N-ACETYL-2-AMINO-2-DEOXY-D-GLUCURONATE OXIDASE"/>
    <property type="match status" value="1"/>
</dbReference>
<sequence>MSERSAVSGEPIGVGVVGLGTIGVRHVEVLGHLGGLARLVAASGGAPATLRDLGHADAAHLSPEEVIAHPEVDLVVLCTPSGLHGEQTLDALRAGKHVVVEKPLSVDVASAEEIVRVSEQRRRFVSVISQRRLEPQSQYLKRLLDDGTLGRPVLGEAFVHWLRDDAYYAHASWRAQQDQGGGSLMNQGLHSVDLLAWLMGPVTRVTAQYATLGHRFDAEDTTVATLQFASGALGAVVTSTATPPGRPATMKLFTGRGAAEFANSDVAAWDFDGVPAPPEPDHGPGSGASDPSAIGLAGHLAQWRDIVDAYRTGRAPEIGARDGLRTVQLLCGIYEAAETGRAVTLEEIS</sequence>
<reference evidence="4 5" key="1">
    <citation type="submission" date="2020-02" db="EMBL/GenBank/DDBJ databases">
        <authorList>
            <person name="Li X.-J."/>
            <person name="Feng X.-M."/>
        </authorList>
    </citation>
    <scope>NUCLEOTIDE SEQUENCE [LARGE SCALE GENOMIC DNA]</scope>
    <source>
        <strain evidence="4 5">CGMCC 4.7225</strain>
    </source>
</reference>
<feature type="domain" description="Gfo/Idh/MocA-like oxidoreductase N-terminal" evidence="2">
    <location>
        <begin position="12"/>
        <end position="127"/>
    </location>
</feature>
<dbReference type="Gene3D" id="3.40.50.720">
    <property type="entry name" value="NAD(P)-binding Rossmann-like Domain"/>
    <property type="match status" value="1"/>
</dbReference>
<evidence type="ECO:0000259" key="2">
    <source>
        <dbReference type="Pfam" id="PF01408"/>
    </source>
</evidence>
<name>A0A6N9YP70_9ACTN</name>
<evidence type="ECO:0000259" key="3">
    <source>
        <dbReference type="Pfam" id="PF22725"/>
    </source>
</evidence>
<protein>
    <submittedName>
        <fullName evidence="4">Gfo/Idh/MocA family oxidoreductase</fullName>
    </submittedName>
</protein>
<dbReference type="GO" id="GO:0000166">
    <property type="term" value="F:nucleotide binding"/>
    <property type="evidence" value="ECO:0007669"/>
    <property type="project" value="InterPro"/>
</dbReference>
<accession>A0A6N9YP70</accession>
<dbReference type="Gene3D" id="3.30.360.10">
    <property type="entry name" value="Dihydrodipicolinate Reductase, domain 2"/>
    <property type="match status" value="1"/>
</dbReference>
<proteinExistence type="predicted"/>
<evidence type="ECO:0000313" key="4">
    <source>
        <dbReference type="EMBL" id="NED96774.1"/>
    </source>
</evidence>
<dbReference type="Pfam" id="PF01408">
    <property type="entry name" value="GFO_IDH_MocA"/>
    <property type="match status" value="1"/>
</dbReference>
<dbReference type="Proteomes" id="UP000469185">
    <property type="component" value="Unassembled WGS sequence"/>
</dbReference>
<dbReference type="EMBL" id="JAAGOB010000008">
    <property type="protein sequence ID" value="NED96774.1"/>
    <property type="molecule type" value="Genomic_DNA"/>
</dbReference>
<keyword evidence="5" id="KW-1185">Reference proteome</keyword>
<comment type="caution">
    <text evidence="4">The sequence shown here is derived from an EMBL/GenBank/DDBJ whole genome shotgun (WGS) entry which is preliminary data.</text>
</comment>
<evidence type="ECO:0000313" key="5">
    <source>
        <dbReference type="Proteomes" id="UP000469185"/>
    </source>
</evidence>
<feature type="domain" description="GFO/IDH/MocA-like oxidoreductase" evidence="3">
    <location>
        <begin position="138"/>
        <end position="258"/>
    </location>
</feature>
<dbReference type="InterPro" id="IPR000683">
    <property type="entry name" value="Gfo/Idh/MocA-like_OxRdtase_N"/>
</dbReference>
<dbReference type="PANTHER" id="PTHR43249:SF1">
    <property type="entry name" value="D-GLUCOSIDE 3-DEHYDROGENASE"/>
    <property type="match status" value="1"/>
</dbReference>
<evidence type="ECO:0000256" key="1">
    <source>
        <dbReference type="SAM" id="MobiDB-lite"/>
    </source>
</evidence>
<dbReference type="SUPFAM" id="SSF51735">
    <property type="entry name" value="NAD(P)-binding Rossmann-fold domains"/>
    <property type="match status" value="1"/>
</dbReference>